<dbReference type="EMBL" id="CVRI01000035">
    <property type="protein sequence ID" value="CRK92815.1"/>
    <property type="molecule type" value="Genomic_DNA"/>
</dbReference>
<proteinExistence type="predicted"/>
<dbReference type="Proteomes" id="UP000183832">
    <property type="component" value="Unassembled WGS sequence"/>
</dbReference>
<organism evidence="1 2">
    <name type="scientific">Clunio marinus</name>
    <dbReference type="NCBI Taxonomy" id="568069"/>
    <lineage>
        <taxon>Eukaryota</taxon>
        <taxon>Metazoa</taxon>
        <taxon>Ecdysozoa</taxon>
        <taxon>Arthropoda</taxon>
        <taxon>Hexapoda</taxon>
        <taxon>Insecta</taxon>
        <taxon>Pterygota</taxon>
        <taxon>Neoptera</taxon>
        <taxon>Endopterygota</taxon>
        <taxon>Diptera</taxon>
        <taxon>Nematocera</taxon>
        <taxon>Chironomoidea</taxon>
        <taxon>Chironomidae</taxon>
        <taxon>Clunio</taxon>
    </lineage>
</organism>
<accession>A0A1J1HXI4</accession>
<protein>
    <submittedName>
        <fullName evidence="1">CLUMA_CG006452, isoform A</fullName>
    </submittedName>
</protein>
<evidence type="ECO:0000313" key="1">
    <source>
        <dbReference type="EMBL" id="CRK92815.1"/>
    </source>
</evidence>
<keyword evidence="2" id="KW-1185">Reference proteome</keyword>
<dbReference type="AlphaFoldDB" id="A0A1J1HXI4"/>
<name>A0A1J1HXI4_9DIPT</name>
<evidence type="ECO:0000313" key="2">
    <source>
        <dbReference type="Proteomes" id="UP000183832"/>
    </source>
</evidence>
<reference evidence="1 2" key="1">
    <citation type="submission" date="2015-04" db="EMBL/GenBank/DDBJ databases">
        <authorList>
            <person name="Syromyatnikov M.Y."/>
            <person name="Popov V.N."/>
        </authorList>
    </citation>
    <scope>NUCLEOTIDE SEQUENCE [LARGE SCALE GENOMIC DNA]</scope>
</reference>
<gene>
    <name evidence="1" type="ORF">CLUMA_CG006452</name>
</gene>
<sequence>MIYLSNYLTKKLEKNLWQQTLPLDYKSSKASIFRRIQIIMLHLTKEHLSFNQLQSHSFNHY</sequence>